<proteinExistence type="predicted"/>
<evidence type="ECO:0000313" key="2">
    <source>
        <dbReference type="Proteomes" id="UP000005819"/>
    </source>
</evidence>
<dbReference type="eggNOG" id="ENOG5031RG1">
    <property type="taxonomic scope" value="Bacteria"/>
</dbReference>
<evidence type="ECO:0008006" key="3">
    <source>
        <dbReference type="Google" id="ProtNLM"/>
    </source>
</evidence>
<organism evidence="1 2">
    <name type="scientific">Alistipes putredinis DSM 17216</name>
    <dbReference type="NCBI Taxonomy" id="445970"/>
    <lineage>
        <taxon>Bacteria</taxon>
        <taxon>Pseudomonadati</taxon>
        <taxon>Bacteroidota</taxon>
        <taxon>Bacteroidia</taxon>
        <taxon>Bacteroidales</taxon>
        <taxon>Rikenellaceae</taxon>
        <taxon>Alistipes</taxon>
    </lineage>
</organism>
<dbReference type="AlphaFoldDB" id="B0MU28"/>
<dbReference type="Proteomes" id="UP000005819">
    <property type="component" value="Unassembled WGS sequence"/>
</dbReference>
<name>B0MU28_9BACT</name>
<gene>
    <name evidence="1" type="ORF">ALIPUT_00490</name>
</gene>
<protein>
    <recommendedName>
        <fullName evidence="3">Thioredoxin domain-containing protein</fullName>
    </recommendedName>
</protein>
<keyword evidence="2" id="KW-1185">Reference proteome</keyword>
<evidence type="ECO:0000313" key="1">
    <source>
        <dbReference type="EMBL" id="EDS04619.1"/>
    </source>
</evidence>
<reference evidence="1" key="1">
    <citation type="submission" date="2007-10" db="EMBL/GenBank/DDBJ databases">
        <authorList>
            <person name="Fulton L."/>
            <person name="Clifton S."/>
            <person name="Fulton B."/>
            <person name="Xu J."/>
            <person name="Minx P."/>
            <person name="Pepin K.H."/>
            <person name="Johnson M."/>
            <person name="Thiruvilangam P."/>
            <person name="Bhonagiri V."/>
            <person name="Nash W.E."/>
            <person name="Mardis E.R."/>
            <person name="Wilson R.K."/>
        </authorList>
    </citation>
    <scope>NUCLEOTIDE SEQUENCE [LARGE SCALE GENOMIC DNA]</scope>
    <source>
        <strain evidence="1">DSM 17216</strain>
    </source>
</reference>
<reference evidence="1" key="2">
    <citation type="submission" date="2013-09" db="EMBL/GenBank/DDBJ databases">
        <title>Draft genome sequence of Alistipes putredinis (DSM 17216).</title>
        <authorList>
            <person name="Sudarsanam P."/>
            <person name="Ley R."/>
            <person name="Guruge J."/>
            <person name="Turnbaugh P.J."/>
            <person name="Mahowald M."/>
            <person name="Liep D."/>
            <person name="Gordon J."/>
        </authorList>
    </citation>
    <scope>NUCLEOTIDE SEQUENCE</scope>
    <source>
        <strain evidence="1">DSM 17216</strain>
    </source>
</reference>
<sequence>MALCVARTFLPLLPGGDGADLRGKGMNKSGIKVNLFMFYHAKIFGTQSGQGKILQGIRLPLLIGCRRQGYPIWCRLRLVVRERGFPSDCNYFIIKNNVFIVCLCENYYNCIGLFCINQVDWKMIRNILVVFLLLFVGFSCDLKNRKTKNLRDIYGQNLILPGHATWKIEGRDTVINIENLAPKLVVYYSSGTCAPCSLKGLHHWGKIIDSVELVGPSLEIVFIIKANRYDSLFFHSLNSEHFIFPVLCDKEGEFEENNLLPINKEYNAFLLDSNNEVVYVGSPLLGRKMRSLFISIVKVLNNDYRNGVNSDLPSSDTIDNISS</sequence>
<dbReference type="EMBL" id="ABFK02000016">
    <property type="protein sequence ID" value="EDS04619.1"/>
    <property type="molecule type" value="Genomic_DNA"/>
</dbReference>
<accession>B0MU28</accession>
<dbReference type="HOGENOM" id="CLU_859538_0_0_10"/>
<comment type="caution">
    <text evidence="1">The sequence shown here is derived from an EMBL/GenBank/DDBJ whole genome shotgun (WGS) entry which is preliminary data.</text>
</comment>